<gene>
    <name evidence="2" type="ORF">BHM03_00004179</name>
</gene>
<accession>A0A444FBF2</accession>
<organism evidence="2">
    <name type="scientific">Ensete ventricosum</name>
    <name type="common">Abyssinian banana</name>
    <name type="synonym">Musa ensete</name>
    <dbReference type="NCBI Taxonomy" id="4639"/>
    <lineage>
        <taxon>Eukaryota</taxon>
        <taxon>Viridiplantae</taxon>
        <taxon>Streptophyta</taxon>
        <taxon>Embryophyta</taxon>
        <taxon>Tracheophyta</taxon>
        <taxon>Spermatophyta</taxon>
        <taxon>Magnoliopsida</taxon>
        <taxon>Liliopsida</taxon>
        <taxon>Zingiberales</taxon>
        <taxon>Musaceae</taxon>
        <taxon>Ensete</taxon>
    </lineage>
</organism>
<feature type="compositionally biased region" description="Basic and acidic residues" evidence="1">
    <location>
        <begin position="40"/>
        <end position="59"/>
    </location>
</feature>
<dbReference type="EMBL" id="KV875504">
    <property type="protein sequence ID" value="RZR71206.1"/>
    <property type="molecule type" value="Genomic_DNA"/>
</dbReference>
<evidence type="ECO:0000313" key="2">
    <source>
        <dbReference type="EMBL" id="RZR71206.1"/>
    </source>
</evidence>
<dbReference type="Proteomes" id="UP000290560">
    <property type="component" value="Unassembled WGS sequence"/>
</dbReference>
<proteinExistence type="predicted"/>
<dbReference type="AlphaFoldDB" id="A0A444FBF2"/>
<feature type="region of interest" description="Disordered" evidence="1">
    <location>
        <begin position="1"/>
        <end position="76"/>
    </location>
</feature>
<name>A0A444FBF2_ENSVE</name>
<evidence type="ECO:0000256" key="1">
    <source>
        <dbReference type="SAM" id="MobiDB-lite"/>
    </source>
</evidence>
<sequence length="99" mass="10819">MATILDDRPQTQSSEGIVEMIGCSTENRPHPGSSPPPHLEISDRETGGARVGRDLREDPVAIGDPGKASVGRGRKKRNIETIDALWGWRYRRTALGASR</sequence>
<reference evidence="2" key="1">
    <citation type="journal article" date="2018" name="Data Brief">
        <title>Genome sequence data from 17 accessions of Ensete ventricosum, a staple food crop for millions in Ethiopia.</title>
        <authorList>
            <person name="Yemataw Z."/>
            <person name="Muzemil S."/>
            <person name="Ambachew D."/>
            <person name="Tripathi L."/>
            <person name="Tesfaye K."/>
            <person name="Chala A."/>
            <person name="Farbos A."/>
            <person name="O'Neill P."/>
            <person name="Moore K."/>
            <person name="Grant M."/>
            <person name="Studholme D.J."/>
        </authorList>
    </citation>
    <scope>NUCLEOTIDE SEQUENCE [LARGE SCALE GENOMIC DNA]</scope>
    <source>
        <tissue evidence="2">Leaf</tissue>
    </source>
</reference>
<protein>
    <submittedName>
        <fullName evidence="2">Uncharacterized protein</fullName>
    </submittedName>
</protein>